<proteinExistence type="predicted"/>
<dbReference type="NCBIfam" id="TIGR00762">
    <property type="entry name" value="DegV"/>
    <property type="match status" value="1"/>
</dbReference>
<evidence type="ECO:0000256" key="1">
    <source>
        <dbReference type="ARBA" id="ARBA00003238"/>
    </source>
</evidence>
<dbReference type="AlphaFoldDB" id="A0AA43RL45"/>
<keyword evidence="4" id="KW-1185">Reference proteome</keyword>
<protein>
    <submittedName>
        <fullName evidence="3">DegV family protein</fullName>
    </submittedName>
</protein>
<dbReference type="GO" id="GO:0008289">
    <property type="term" value="F:lipid binding"/>
    <property type="evidence" value="ECO:0007669"/>
    <property type="project" value="UniProtKB-KW"/>
</dbReference>
<dbReference type="Proteomes" id="UP001171751">
    <property type="component" value="Unassembled WGS sequence"/>
</dbReference>
<comment type="caution">
    <text evidence="3">The sequence shown here is derived from an EMBL/GenBank/DDBJ whole genome shotgun (WGS) entry which is preliminary data.</text>
</comment>
<dbReference type="SUPFAM" id="SSF82549">
    <property type="entry name" value="DAK1/DegV-like"/>
    <property type="match status" value="1"/>
</dbReference>
<dbReference type="PANTHER" id="PTHR33434">
    <property type="entry name" value="DEGV DOMAIN-CONTAINING PROTEIN DR_1986-RELATED"/>
    <property type="match status" value="1"/>
</dbReference>
<name>A0AA43RL45_9LACT</name>
<dbReference type="PANTHER" id="PTHR33434:SF2">
    <property type="entry name" value="FATTY ACID-BINDING PROTEIN TM_1468"/>
    <property type="match status" value="1"/>
</dbReference>
<dbReference type="PROSITE" id="PS51482">
    <property type="entry name" value="DEGV"/>
    <property type="match status" value="1"/>
</dbReference>
<keyword evidence="2" id="KW-0446">Lipid-binding</keyword>
<dbReference type="EMBL" id="JAUNQW010000003">
    <property type="protein sequence ID" value="MDO5456991.1"/>
    <property type="molecule type" value="Genomic_DNA"/>
</dbReference>
<dbReference type="InterPro" id="IPR050270">
    <property type="entry name" value="DegV_domain_contain"/>
</dbReference>
<organism evidence="3 4">
    <name type="scientific">Atopococcus tabaci</name>
    <dbReference type="NCBI Taxonomy" id="269774"/>
    <lineage>
        <taxon>Bacteria</taxon>
        <taxon>Bacillati</taxon>
        <taxon>Bacillota</taxon>
        <taxon>Bacilli</taxon>
        <taxon>Lactobacillales</taxon>
        <taxon>Carnobacteriaceae</taxon>
        <taxon>Atopococcus</taxon>
    </lineage>
</organism>
<sequence>MSKIAILTETTADLTDRQKQLPHLYQIPLYILFGEESYKENIEITHQEYYQRMEEIDYLPTTSQPTPSDFRMKYEEILGGGYDEIIVITMSSKLSGTSQSAALAAEDLQNVHVFNTRMASFGEGLIVEQACHLAENGASSGQIMTHLKVLDEETELLAMLVTLDNVVKGGRLPKAAATIQSFLGLKFIIRLRDGKVSLIKQTRTENKGFQAMAKEFEKALAESDQPLKATIAHVNSSETGQELLDYMSERFPEVNFNLTSVGSVIGTHAGKGAAGLAWLPDYFSKK</sequence>
<evidence type="ECO:0000313" key="4">
    <source>
        <dbReference type="Proteomes" id="UP001171751"/>
    </source>
</evidence>
<dbReference type="Gene3D" id="3.40.50.10170">
    <property type="match status" value="1"/>
</dbReference>
<dbReference type="InterPro" id="IPR003797">
    <property type="entry name" value="DegV"/>
</dbReference>
<comment type="function">
    <text evidence="1">May bind long-chain fatty acids, such as palmitate, and may play a role in lipid transport or fatty acid metabolism.</text>
</comment>
<dbReference type="InterPro" id="IPR043168">
    <property type="entry name" value="DegV_C"/>
</dbReference>
<reference evidence="3" key="1">
    <citation type="submission" date="2023-07" db="EMBL/GenBank/DDBJ databases">
        <title>Between Cages and Wild: Unraveling the Impact of Captivity on Animal Microbiomes and Antimicrobial Resistance.</title>
        <authorList>
            <person name="Schmartz G.P."/>
            <person name="Rehner J."/>
            <person name="Schuff M.J."/>
            <person name="Becker S.L."/>
            <person name="Kravczyk M."/>
            <person name="Gurevich A."/>
            <person name="Francke R."/>
            <person name="Mueller R."/>
            <person name="Keller V."/>
            <person name="Keller A."/>
        </authorList>
    </citation>
    <scope>NUCLEOTIDE SEQUENCE</scope>
    <source>
        <strain evidence="3">S39M_St_73</strain>
    </source>
</reference>
<evidence type="ECO:0000313" key="3">
    <source>
        <dbReference type="EMBL" id="MDO5456991.1"/>
    </source>
</evidence>
<accession>A0AA43RL45</accession>
<evidence type="ECO:0000256" key="2">
    <source>
        <dbReference type="ARBA" id="ARBA00023121"/>
    </source>
</evidence>
<dbReference type="Gene3D" id="3.30.1180.10">
    <property type="match status" value="1"/>
</dbReference>
<dbReference type="Pfam" id="PF02645">
    <property type="entry name" value="DegV"/>
    <property type="match status" value="1"/>
</dbReference>
<gene>
    <name evidence="3" type="ORF">Q4F26_01470</name>
</gene>